<sequence>MPLPSGGDITDLKKLGAAPLNLQILQTHEANRGQVGGRRVPLASLQPQQIPASELNWPTSPYQVHRSSGSYLSRRKNTPSTADNMLLDDTFSNGRTSDTTSPRSHKSTTKIVYIVVDTYFTTLADFDEGKGSTGIDSVHTTSHAANARAKKIMFARVPNGKCEIDQDKILEEIKDGLYTGIGIGGNENTGCYARKCEVEAKPIDIEDDGSSEEDHDGEDWSPVETRLGVLEAWMPQHGLTILHRDPALQGPRNVMYPIDAISPGFVVTRNSTYSSKCPSCRYARLEVLVKQIVFCYSTSQTCEVEAAWNPPKIRGRVGSPRARVGTCSLINEMSTGYFPKREKIGLEDLFKGLVTASHILHRHDVFDAYGHISVRSPDNAATFWMPCNMPPALVSSPDDLVEYHVESAEAVEKNAKPGYLERHIHSEIYKRFPNINSVVHSHATDVLPYCVSGVPLKNTIHMAGFLGTNVPVWTSSSSDFLVRDSTLGASLAASFKPATSAGFIYSKVRSALPGAKPEPSLEPDHAVILLEGHGFTTLAHGIEEAVYQAIYTKEAAKAQTTALTIHNAYFNHTLEGKIDIEAGGKIKSGKAKGEGDLKYLTEKQSHDTWESMQATVTRPWALWCREVEISPLYRNTCPSGED</sequence>
<protein>
    <submittedName>
        <fullName evidence="1">Uncharacterized protein</fullName>
    </submittedName>
</protein>
<dbReference type="EMBL" id="JAPHNI010000389">
    <property type="protein sequence ID" value="KAJ8111623.1"/>
    <property type="molecule type" value="Genomic_DNA"/>
</dbReference>
<reference evidence="1" key="1">
    <citation type="submission" date="2022-11" db="EMBL/GenBank/DDBJ databases">
        <title>Genome Sequence of Boeremia exigua.</title>
        <authorList>
            <person name="Buettner E."/>
        </authorList>
    </citation>
    <scope>NUCLEOTIDE SEQUENCE</scope>
    <source>
        <strain evidence="1">CU02</strain>
    </source>
</reference>
<comment type="caution">
    <text evidence="1">The sequence shown here is derived from an EMBL/GenBank/DDBJ whole genome shotgun (WGS) entry which is preliminary data.</text>
</comment>
<gene>
    <name evidence="1" type="ORF">OPT61_g5828</name>
</gene>
<proteinExistence type="predicted"/>
<accession>A0ACC2I8Z9</accession>
<keyword evidence="2" id="KW-1185">Reference proteome</keyword>
<evidence type="ECO:0000313" key="1">
    <source>
        <dbReference type="EMBL" id="KAJ8111623.1"/>
    </source>
</evidence>
<organism evidence="1 2">
    <name type="scientific">Boeremia exigua</name>
    <dbReference type="NCBI Taxonomy" id="749465"/>
    <lineage>
        <taxon>Eukaryota</taxon>
        <taxon>Fungi</taxon>
        <taxon>Dikarya</taxon>
        <taxon>Ascomycota</taxon>
        <taxon>Pezizomycotina</taxon>
        <taxon>Dothideomycetes</taxon>
        <taxon>Pleosporomycetidae</taxon>
        <taxon>Pleosporales</taxon>
        <taxon>Pleosporineae</taxon>
        <taxon>Didymellaceae</taxon>
        <taxon>Boeremia</taxon>
    </lineage>
</organism>
<name>A0ACC2I8Z9_9PLEO</name>
<dbReference type="Proteomes" id="UP001153331">
    <property type="component" value="Unassembled WGS sequence"/>
</dbReference>
<evidence type="ECO:0000313" key="2">
    <source>
        <dbReference type="Proteomes" id="UP001153331"/>
    </source>
</evidence>